<evidence type="ECO:0000256" key="2">
    <source>
        <dbReference type="ARBA" id="ARBA00022649"/>
    </source>
</evidence>
<comment type="caution">
    <text evidence="6">The sequence shown here is derived from an EMBL/GenBank/DDBJ whole genome shotgun (WGS) entry which is preliminary data.</text>
</comment>
<dbReference type="PANTHER" id="PTHR34139:SF1">
    <property type="entry name" value="RNASE MJ1380-RELATED"/>
    <property type="match status" value="1"/>
</dbReference>
<dbReference type="AlphaFoldDB" id="A0A1J5RTH0"/>
<gene>
    <name evidence="6" type="ORF">GALL_252920</name>
</gene>
<keyword evidence="3" id="KW-0540">Nuclease</keyword>
<dbReference type="Pfam" id="PF01934">
    <property type="entry name" value="HepT-like"/>
    <property type="match status" value="1"/>
</dbReference>
<dbReference type="GO" id="GO:0004540">
    <property type="term" value="F:RNA nuclease activity"/>
    <property type="evidence" value="ECO:0007669"/>
    <property type="project" value="InterPro"/>
</dbReference>
<dbReference type="GO" id="GO:0110001">
    <property type="term" value="C:toxin-antitoxin complex"/>
    <property type="evidence" value="ECO:0007669"/>
    <property type="project" value="InterPro"/>
</dbReference>
<evidence type="ECO:0000256" key="1">
    <source>
        <dbReference type="ARBA" id="ARBA00022553"/>
    </source>
</evidence>
<keyword evidence="4" id="KW-0547">Nucleotide-binding</keyword>
<protein>
    <recommendedName>
        <fullName evidence="7">Protein containing DUF86</fullName>
    </recommendedName>
</protein>
<dbReference type="GO" id="GO:0016787">
    <property type="term" value="F:hydrolase activity"/>
    <property type="evidence" value="ECO:0007669"/>
    <property type="project" value="UniProtKB-KW"/>
</dbReference>
<evidence type="ECO:0000256" key="4">
    <source>
        <dbReference type="ARBA" id="ARBA00022741"/>
    </source>
</evidence>
<name>A0A1J5RTH0_9ZZZZ</name>
<evidence type="ECO:0000313" key="6">
    <source>
        <dbReference type="EMBL" id="OIQ92771.1"/>
    </source>
</evidence>
<dbReference type="InterPro" id="IPR051813">
    <property type="entry name" value="HepT_RNase_toxin"/>
</dbReference>
<proteinExistence type="predicted"/>
<dbReference type="EMBL" id="MLJW01000223">
    <property type="protein sequence ID" value="OIQ92771.1"/>
    <property type="molecule type" value="Genomic_DNA"/>
</dbReference>
<dbReference type="InterPro" id="IPR008201">
    <property type="entry name" value="HepT-like"/>
</dbReference>
<keyword evidence="1" id="KW-0597">Phosphoprotein</keyword>
<dbReference type="GO" id="GO:0000166">
    <property type="term" value="F:nucleotide binding"/>
    <property type="evidence" value="ECO:0007669"/>
    <property type="project" value="UniProtKB-KW"/>
</dbReference>
<sequence>MSHKDWRVRIEDMLDALEKIERFTRDMNERDFCEDDRSIDAVVRNLEILGEAAHRIPFDVIQRHPDIPWSHLTEARHILVHEYHSVDPGLIWATIEHDLTGLTGPLRAVLRQERD</sequence>
<evidence type="ECO:0000256" key="5">
    <source>
        <dbReference type="ARBA" id="ARBA00022801"/>
    </source>
</evidence>
<evidence type="ECO:0008006" key="7">
    <source>
        <dbReference type="Google" id="ProtNLM"/>
    </source>
</evidence>
<reference evidence="6" key="1">
    <citation type="submission" date="2016-10" db="EMBL/GenBank/DDBJ databases">
        <title>Sequence of Gallionella enrichment culture.</title>
        <authorList>
            <person name="Poehlein A."/>
            <person name="Muehling M."/>
            <person name="Daniel R."/>
        </authorList>
    </citation>
    <scope>NUCLEOTIDE SEQUENCE</scope>
</reference>
<evidence type="ECO:0000256" key="3">
    <source>
        <dbReference type="ARBA" id="ARBA00022722"/>
    </source>
</evidence>
<organism evidence="6">
    <name type="scientific">mine drainage metagenome</name>
    <dbReference type="NCBI Taxonomy" id="410659"/>
    <lineage>
        <taxon>unclassified sequences</taxon>
        <taxon>metagenomes</taxon>
        <taxon>ecological metagenomes</taxon>
    </lineage>
</organism>
<keyword evidence="2" id="KW-1277">Toxin-antitoxin system</keyword>
<keyword evidence="5" id="KW-0378">Hydrolase</keyword>
<accession>A0A1J5RTH0</accession>
<dbReference type="PANTHER" id="PTHR34139">
    <property type="entry name" value="UPF0331 PROTEIN MJ0127"/>
    <property type="match status" value="1"/>
</dbReference>